<evidence type="ECO:0000256" key="3">
    <source>
        <dbReference type="SAM" id="MobiDB-lite"/>
    </source>
</evidence>
<dbReference type="Gene3D" id="1.25.10.10">
    <property type="entry name" value="Leucine-rich Repeat Variant"/>
    <property type="match status" value="1"/>
</dbReference>
<comment type="caution">
    <text evidence="4">The sequence shown here is derived from an EMBL/GenBank/DDBJ whole genome shotgun (WGS) entry which is preliminary data.</text>
</comment>
<dbReference type="InterPro" id="IPR008383">
    <property type="entry name" value="API5"/>
</dbReference>
<reference evidence="4" key="1">
    <citation type="submission" date="2020-01" db="EMBL/GenBank/DDBJ databases">
        <title>Development of genomics and gene disruption for Polysphondylium violaceum indicates a role for the polyketide synthase stlB in stalk morphogenesis.</title>
        <authorList>
            <person name="Narita B."/>
            <person name="Kawabe Y."/>
            <person name="Kin K."/>
            <person name="Saito T."/>
            <person name="Gibbs R."/>
            <person name="Kuspa A."/>
            <person name="Muzny D."/>
            <person name="Queller D."/>
            <person name="Richards S."/>
            <person name="Strassman J."/>
            <person name="Sucgang R."/>
            <person name="Worley K."/>
            <person name="Schaap P."/>
        </authorList>
    </citation>
    <scope>NUCLEOTIDE SEQUENCE</scope>
    <source>
        <strain evidence="4">QSvi11</strain>
    </source>
</reference>
<evidence type="ECO:0000256" key="1">
    <source>
        <dbReference type="ARBA" id="ARBA00009515"/>
    </source>
</evidence>
<sequence>METETPTSTTTTTTNTATSMDTSTPTVAESKAVRNDQYINTFYEIANKLDASPSFADDDKLYLQIIDLSQKTKQTKQLSSQFLAKYFKRFPSLQEKAINSLIDLFESDDLPVRINALKAIPTICRDNPEHIVRLADILGQLLNTDSKIESENIKSSLISLYKLHSVNTINSILAFLESEESDPNQHLMLSFLKEHLLPLIRQEYAKSTVETQTYFRDRIIKILPTAKEEETTVLLELLNCFPQYKIQDLIATIDLFIPQIESKPINDNIKKIFHFMRSLIHKSNQTNENISCKIFDLYLNKLIPATNELDAGVRAEMYSYLAQISPIMNSTDASLIIEPIFNYFKTIVPTSGEEIDLPYSIIESLLYCFANFGYKSMGSLRKLCGYKTITGQPSDMNAEVDPTKFADLLARFRFLDEKSRETALKAQKAIQAKPAKQAKSSPSTTTTTTTTTTPTSPTTSTTPTTTPAAVAVTDEKAIRQLAKKTLTATKNINALIAQLSKNPPVLSTSSIQLSSSITRINLKKFEKSLNKPNQNNNNQNNNNQNNQKRNNQNQNNNTNNNNNNSGNSPKVGGSGPQRTNKQTRYQPYVVPGRKQQQEDVDSAHLSIVTEKHKKPSNFKGRGNKNY</sequence>
<feature type="region of interest" description="Disordered" evidence="3">
    <location>
        <begin position="1"/>
        <end position="29"/>
    </location>
</feature>
<dbReference type="InterPro" id="IPR011989">
    <property type="entry name" value="ARM-like"/>
</dbReference>
<feature type="compositionally biased region" description="Low complexity" evidence="3">
    <location>
        <begin position="428"/>
        <end position="467"/>
    </location>
</feature>
<dbReference type="AlphaFoldDB" id="A0A8J4UPU9"/>
<evidence type="ECO:0000313" key="5">
    <source>
        <dbReference type="Proteomes" id="UP000695562"/>
    </source>
</evidence>
<dbReference type="Proteomes" id="UP000695562">
    <property type="component" value="Unassembled WGS sequence"/>
</dbReference>
<dbReference type="Pfam" id="PF05918">
    <property type="entry name" value="API5"/>
    <property type="match status" value="1"/>
</dbReference>
<dbReference type="SUPFAM" id="SSF48371">
    <property type="entry name" value="ARM repeat"/>
    <property type="match status" value="1"/>
</dbReference>
<evidence type="ECO:0000313" key="4">
    <source>
        <dbReference type="EMBL" id="KAF2069751.1"/>
    </source>
</evidence>
<dbReference type="InterPro" id="IPR016024">
    <property type="entry name" value="ARM-type_fold"/>
</dbReference>
<feature type="region of interest" description="Disordered" evidence="3">
    <location>
        <begin position="529"/>
        <end position="626"/>
    </location>
</feature>
<dbReference type="EMBL" id="AJWJ01000600">
    <property type="protein sequence ID" value="KAF2069751.1"/>
    <property type="molecule type" value="Genomic_DNA"/>
</dbReference>
<evidence type="ECO:0000256" key="2">
    <source>
        <dbReference type="ARBA" id="ARBA00022703"/>
    </source>
</evidence>
<dbReference type="OrthoDB" id="19224at2759"/>
<feature type="region of interest" description="Disordered" evidence="3">
    <location>
        <begin position="428"/>
        <end position="468"/>
    </location>
</feature>
<proteinExistence type="inferred from homology"/>
<feature type="compositionally biased region" description="Low complexity" evidence="3">
    <location>
        <begin position="1"/>
        <end position="26"/>
    </location>
</feature>
<protein>
    <submittedName>
        <fullName evidence="4">Uncharacterized protein</fullName>
    </submittedName>
</protein>
<feature type="compositionally biased region" description="Polar residues" evidence="3">
    <location>
        <begin position="576"/>
        <end position="585"/>
    </location>
</feature>
<keyword evidence="5" id="KW-1185">Reference proteome</keyword>
<accession>A0A8J4UPU9</accession>
<organism evidence="4 5">
    <name type="scientific">Polysphondylium violaceum</name>
    <dbReference type="NCBI Taxonomy" id="133409"/>
    <lineage>
        <taxon>Eukaryota</taxon>
        <taxon>Amoebozoa</taxon>
        <taxon>Evosea</taxon>
        <taxon>Eumycetozoa</taxon>
        <taxon>Dictyostelia</taxon>
        <taxon>Dictyosteliales</taxon>
        <taxon>Dictyosteliaceae</taxon>
        <taxon>Polysphondylium</taxon>
    </lineage>
</organism>
<dbReference type="GO" id="GO:0003723">
    <property type="term" value="F:RNA binding"/>
    <property type="evidence" value="ECO:0007669"/>
    <property type="project" value="TreeGrafter"/>
</dbReference>
<feature type="compositionally biased region" description="Low complexity" evidence="3">
    <location>
        <begin position="533"/>
        <end position="564"/>
    </location>
</feature>
<name>A0A8J4UPU9_9MYCE</name>
<gene>
    <name evidence="4" type="ORF">CYY_008927</name>
</gene>
<keyword evidence="2" id="KW-0053">Apoptosis</keyword>
<dbReference type="PANTHER" id="PTHR12758:SF19">
    <property type="entry name" value="APOPTOSIS INHIBITOR 5"/>
    <property type="match status" value="1"/>
</dbReference>
<dbReference type="PANTHER" id="PTHR12758">
    <property type="entry name" value="APOPTOSIS INHIBITOR 5-RELATED"/>
    <property type="match status" value="1"/>
</dbReference>
<dbReference type="GO" id="GO:0005634">
    <property type="term" value="C:nucleus"/>
    <property type="evidence" value="ECO:0007669"/>
    <property type="project" value="TreeGrafter"/>
</dbReference>
<comment type="similarity">
    <text evidence="1">Belongs to the API5 family.</text>
</comment>